<evidence type="ECO:0000256" key="6">
    <source>
        <dbReference type="ARBA" id="ARBA00049130"/>
    </source>
</evidence>
<dbReference type="EC" id="1.1.1.336" evidence="1"/>
<dbReference type="GO" id="GO:0089714">
    <property type="term" value="F:UDP-N-acetyl-D-mannosamine dehydrogenase activity"/>
    <property type="evidence" value="ECO:0007669"/>
    <property type="project" value="UniProtKB-EC"/>
</dbReference>
<evidence type="ECO:0000256" key="1">
    <source>
        <dbReference type="ARBA" id="ARBA00012935"/>
    </source>
</evidence>
<dbReference type="PANTHER" id="PTHR43491">
    <property type="entry name" value="UDP-N-ACETYL-D-MANNOSAMINE DEHYDROGENASE"/>
    <property type="match status" value="1"/>
</dbReference>
<dbReference type="NCBIfam" id="TIGR03026">
    <property type="entry name" value="NDP-sugDHase"/>
    <property type="match status" value="1"/>
</dbReference>
<dbReference type="InterPro" id="IPR008927">
    <property type="entry name" value="6-PGluconate_DH-like_C_sf"/>
</dbReference>
<comment type="similarity">
    <text evidence="7">Belongs to the UDP-glucose/GDP-mannose dehydrogenase family.</text>
</comment>
<comment type="catalytic activity">
    <reaction evidence="6">
        <text>UDP-N-acetyl-alpha-D-mannosamine + 2 NAD(+) + H2O = UDP-N-acetyl-alpha-D-mannosaminouronate + 2 NADH + 3 H(+)</text>
        <dbReference type="Rhea" id="RHEA:25780"/>
        <dbReference type="ChEBI" id="CHEBI:15377"/>
        <dbReference type="ChEBI" id="CHEBI:15378"/>
        <dbReference type="ChEBI" id="CHEBI:57540"/>
        <dbReference type="ChEBI" id="CHEBI:57945"/>
        <dbReference type="ChEBI" id="CHEBI:68623"/>
        <dbReference type="ChEBI" id="CHEBI:70731"/>
        <dbReference type="EC" id="1.1.1.336"/>
    </reaction>
</comment>
<dbReference type="InterPro" id="IPR001732">
    <property type="entry name" value="UDP-Glc/GDP-Man_DH_N"/>
</dbReference>
<dbReference type="Pfam" id="PF00984">
    <property type="entry name" value="UDPG_MGDP_dh"/>
    <property type="match status" value="1"/>
</dbReference>
<dbReference type="InterPro" id="IPR036291">
    <property type="entry name" value="NAD(P)-bd_dom_sf"/>
</dbReference>
<dbReference type="Pfam" id="PF03721">
    <property type="entry name" value="UDPG_MGDP_dh_N"/>
    <property type="match status" value="1"/>
</dbReference>
<dbReference type="Proteomes" id="UP000240322">
    <property type="component" value="Unassembled WGS sequence"/>
</dbReference>
<reference evidence="9 10" key="1">
    <citation type="submission" date="2017-04" db="EMBL/GenBank/DDBJ databases">
        <title>Novel microbial lineages endemic to geothermal iron-oxide mats fill important gaps in the evolutionary history of Archaea.</title>
        <authorList>
            <person name="Jay Z.J."/>
            <person name="Beam J.P."/>
            <person name="Dlakic M."/>
            <person name="Rusch D.B."/>
            <person name="Kozubal M.A."/>
            <person name="Inskeep W.P."/>
        </authorList>
    </citation>
    <scope>NUCLEOTIDE SEQUENCE [LARGE SCALE GENOMIC DNA]</scope>
    <source>
        <strain evidence="9">OSP_D</strain>
    </source>
</reference>
<dbReference type="PROSITE" id="PS00065">
    <property type="entry name" value="D_2_HYDROXYACID_DH_1"/>
    <property type="match status" value="1"/>
</dbReference>
<dbReference type="SUPFAM" id="SSF52413">
    <property type="entry name" value="UDP-glucose/GDP-mannose dehydrogenase C-terminal domain"/>
    <property type="match status" value="1"/>
</dbReference>
<keyword evidence="3" id="KW-0560">Oxidoreductase</keyword>
<dbReference type="PIRSF" id="PIRSF500136">
    <property type="entry name" value="UDP_ManNAc_DH"/>
    <property type="match status" value="1"/>
</dbReference>
<protein>
    <recommendedName>
        <fullName evidence="2">UDP-N-acetyl-D-mannosamine dehydrogenase</fullName>
        <ecNumber evidence="1">1.1.1.336</ecNumber>
    </recommendedName>
    <alternativeName>
        <fullName evidence="5">UDP-ManNAc 6-dehydrogenase</fullName>
    </alternativeName>
</protein>
<evidence type="ECO:0000256" key="5">
    <source>
        <dbReference type="ARBA" id="ARBA00030172"/>
    </source>
</evidence>
<dbReference type="GO" id="GO:0016628">
    <property type="term" value="F:oxidoreductase activity, acting on the CH-CH group of donors, NAD or NADP as acceptor"/>
    <property type="evidence" value="ECO:0007669"/>
    <property type="project" value="InterPro"/>
</dbReference>
<dbReference type="InterPro" id="IPR036220">
    <property type="entry name" value="UDP-Glc/GDP-Man_DH_C_sf"/>
</dbReference>
<evidence type="ECO:0000256" key="4">
    <source>
        <dbReference type="ARBA" id="ARBA00023027"/>
    </source>
</evidence>
<evidence type="ECO:0000256" key="3">
    <source>
        <dbReference type="ARBA" id="ARBA00023002"/>
    </source>
</evidence>
<comment type="caution">
    <text evidence="9">The sequence shown here is derived from an EMBL/GenBank/DDBJ whole genome shotgun (WGS) entry which is preliminary data.</text>
</comment>
<evidence type="ECO:0000256" key="7">
    <source>
        <dbReference type="PIRNR" id="PIRNR000124"/>
    </source>
</evidence>
<dbReference type="PANTHER" id="PTHR43491:SF5">
    <property type="entry name" value="UDP-N-ACETYL-D-MANNOSAMINE DEHYDROGENASE"/>
    <property type="match status" value="1"/>
</dbReference>
<feature type="domain" description="UDP-glucose/GDP-mannose dehydrogenase C-terminal" evidence="8">
    <location>
        <begin position="325"/>
        <end position="429"/>
    </location>
</feature>
<evidence type="ECO:0000259" key="8">
    <source>
        <dbReference type="SMART" id="SM00984"/>
    </source>
</evidence>
<gene>
    <name evidence="9" type="ORF">B9Q03_01730</name>
</gene>
<dbReference type="AlphaFoldDB" id="A0A2R6B182"/>
<dbReference type="InterPro" id="IPR017476">
    <property type="entry name" value="UDP-Glc/GDP-Man"/>
</dbReference>
<evidence type="ECO:0000256" key="2">
    <source>
        <dbReference type="ARBA" id="ARBA00016796"/>
    </source>
</evidence>
<dbReference type="InterPro" id="IPR029752">
    <property type="entry name" value="D-isomer_DH_CS1"/>
</dbReference>
<dbReference type="InterPro" id="IPR014027">
    <property type="entry name" value="UDP-Glc/GDP-Man_DH_C"/>
</dbReference>
<dbReference type="GO" id="GO:0000271">
    <property type="term" value="P:polysaccharide biosynthetic process"/>
    <property type="evidence" value="ECO:0007669"/>
    <property type="project" value="InterPro"/>
</dbReference>
<dbReference type="SUPFAM" id="SSF51735">
    <property type="entry name" value="NAD(P)-binding Rossmann-fold domains"/>
    <property type="match status" value="1"/>
</dbReference>
<organism evidence="9 10">
    <name type="scientific">Candidatus Marsarchaeota G2 archaeon OSP_D</name>
    <dbReference type="NCBI Taxonomy" id="1978157"/>
    <lineage>
        <taxon>Archaea</taxon>
        <taxon>Candidatus Marsarchaeota</taxon>
        <taxon>Candidatus Marsarchaeota group 2</taxon>
    </lineage>
</organism>
<dbReference type="GO" id="GO:0051287">
    <property type="term" value="F:NAD binding"/>
    <property type="evidence" value="ECO:0007669"/>
    <property type="project" value="InterPro"/>
</dbReference>
<dbReference type="SMART" id="SM00984">
    <property type="entry name" value="UDPG_MGDP_dh_C"/>
    <property type="match status" value="1"/>
</dbReference>
<evidence type="ECO:0000313" key="9">
    <source>
        <dbReference type="EMBL" id="PSN92268.1"/>
    </source>
</evidence>
<dbReference type="SUPFAM" id="SSF48179">
    <property type="entry name" value="6-phosphogluconate dehydrogenase C-terminal domain-like"/>
    <property type="match status" value="1"/>
</dbReference>
<proteinExistence type="inferred from homology"/>
<accession>A0A2R6B182</accession>
<name>A0A2R6B182_9ARCH</name>
<sequence>MDAQRVAVYGLGRVGMPLAAAWLKAGFNVVGYDVNERLIRDLCSLRFEWIDEPGVASIFREASQRGKLSFTVDGKRASSSSNIHIVAVPTPMDWGSKKFVSEPLLSSLNTIGSGLKKGDVVILESSVPPGTTCGVVKRRLEELSGLAADTDFYLGFSPERILVGRALEDLLKRYPKIVGGVGPQSTKIISDLYSRVVEKGVIVVRDSTTAEVVKLFEGVYRDVNIALANELALYSQSVGVDYYEVREAANSQPYSHLHLPGPGVGGMCIPVYPYFVLEFGVAKGFESKLILLARQINESMPHVVVNMLMREVLSHSLDTRTLRVTVLGASFRGNVSDTRNSPTHMVVSELKRLGVADVVVHDPMVTSDEYLAKLGVKLLNDLKLAMSGSGAVIVAADHSPYSTLTLKSLLEYSGKTPLIVIDAKGVLRAQPVEGVVYRRLGVGGSAYECP</sequence>
<dbReference type="InterPro" id="IPR014026">
    <property type="entry name" value="UDP-Glc/GDP-Man_DH_dimer"/>
</dbReference>
<dbReference type="Gene3D" id="3.40.50.720">
    <property type="entry name" value="NAD(P)-binding Rossmann-like Domain"/>
    <property type="match status" value="2"/>
</dbReference>
<dbReference type="EMBL" id="NEXE01000007">
    <property type="protein sequence ID" value="PSN92268.1"/>
    <property type="molecule type" value="Genomic_DNA"/>
</dbReference>
<keyword evidence="4" id="KW-0520">NAD</keyword>
<dbReference type="Pfam" id="PF03720">
    <property type="entry name" value="UDPG_MGDP_dh_C"/>
    <property type="match status" value="1"/>
</dbReference>
<dbReference type="InterPro" id="IPR028359">
    <property type="entry name" value="UDP_ManNAc/GlcNAc_DH"/>
</dbReference>
<dbReference type="PIRSF" id="PIRSF000124">
    <property type="entry name" value="UDPglc_GDPman_dh"/>
    <property type="match status" value="1"/>
</dbReference>
<evidence type="ECO:0000313" key="10">
    <source>
        <dbReference type="Proteomes" id="UP000240322"/>
    </source>
</evidence>